<evidence type="ECO:0000313" key="1">
    <source>
        <dbReference type="EMBL" id="MBK1883640.1"/>
    </source>
</evidence>
<dbReference type="Proteomes" id="UP000603141">
    <property type="component" value="Unassembled WGS sequence"/>
</dbReference>
<evidence type="ECO:0000313" key="2">
    <source>
        <dbReference type="Proteomes" id="UP000603141"/>
    </source>
</evidence>
<accession>A0A934VWU4</accession>
<feature type="non-terminal residue" evidence="1">
    <location>
        <position position="110"/>
    </location>
</feature>
<reference evidence="1" key="1">
    <citation type="submission" date="2021-01" db="EMBL/GenBank/DDBJ databases">
        <title>Modified the classification status of verrucomicrobia.</title>
        <authorList>
            <person name="Feng X."/>
        </authorList>
    </citation>
    <scope>NUCLEOTIDE SEQUENCE</scope>
    <source>
        <strain evidence="1">KCTC 22041</strain>
    </source>
</reference>
<organism evidence="1 2">
    <name type="scientific">Luteolibacter pohnpeiensis</name>
    <dbReference type="NCBI Taxonomy" id="454153"/>
    <lineage>
        <taxon>Bacteria</taxon>
        <taxon>Pseudomonadati</taxon>
        <taxon>Verrucomicrobiota</taxon>
        <taxon>Verrucomicrobiia</taxon>
        <taxon>Verrucomicrobiales</taxon>
        <taxon>Verrucomicrobiaceae</taxon>
        <taxon>Luteolibacter</taxon>
    </lineage>
</organism>
<protein>
    <submittedName>
        <fullName evidence="1">Uncharacterized protein</fullName>
    </submittedName>
</protein>
<dbReference type="EMBL" id="JAENIJ010000024">
    <property type="protein sequence ID" value="MBK1883640.1"/>
    <property type="molecule type" value="Genomic_DNA"/>
</dbReference>
<proteinExistence type="predicted"/>
<sequence>MNANIDTDNISLAGGATPAPWAVHRNSAGVLEVMASNGYGRQTVAHMGLAPDMGYLAGTAKANAQLIAAAPDLLEALKQAVKALNEAPSFRVGDRSESNNSYKIASICDA</sequence>
<dbReference type="AlphaFoldDB" id="A0A934VWU4"/>
<gene>
    <name evidence="1" type="ORF">JIN85_14555</name>
</gene>
<name>A0A934VWU4_9BACT</name>
<keyword evidence="2" id="KW-1185">Reference proteome</keyword>
<comment type="caution">
    <text evidence="1">The sequence shown here is derived from an EMBL/GenBank/DDBJ whole genome shotgun (WGS) entry which is preliminary data.</text>
</comment>